<feature type="transmembrane region" description="Helical" evidence="10">
    <location>
        <begin position="137"/>
        <end position="170"/>
    </location>
</feature>
<dbReference type="Proteomes" id="UP001597273">
    <property type="component" value="Unassembled WGS sequence"/>
</dbReference>
<evidence type="ECO:0000313" key="12">
    <source>
        <dbReference type="Proteomes" id="UP001597273"/>
    </source>
</evidence>
<comment type="subunit">
    <text evidence="10">Probably interacts with PlsX.</text>
</comment>
<protein>
    <recommendedName>
        <fullName evidence="10">Glycerol-3-phosphate acyltransferase</fullName>
    </recommendedName>
    <alternativeName>
        <fullName evidence="10">Acyl-PO4 G3P acyltransferase</fullName>
    </alternativeName>
    <alternativeName>
        <fullName evidence="10">Acyl-phosphate--glycerol-3-phosphate acyltransferase</fullName>
    </alternativeName>
    <alternativeName>
        <fullName evidence="10">G3P acyltransferase</fullName>
        <shortName evidence="10">GPAT</shortName>
        <ecNumber evidence="10">2.3.1.275</ecNumber>
    </alternativeName>
    <alternativeName>
        <fullName evidence="10">Lysophosphatidic acid synthase</fullName>
        <shortName evidence="10">LPA synthase</shortName>
    </alternativeName>
</protein>
<keyword evidence="1 10" id="KW-1003">Cell membrane</keyword>
<evidence type="ECO:0000256" key="6">
    <source>
        <dbReference type="ARBA" id="ARBA00023098"/>
    </source>
</evidence>
<evidence type="ECO:0000256" key="7">
    <source>
        <dbReference type="ARBA" id="ARBA00023136"/>
    </source>
</evidence>
<keyword evidence="7 10" id="KW-0472">Membrane</keyword>
<comment type="catalytic activity">
    <reaction evidence="10">
        <text>an acyl phosphate + sn-glycerol 3-phosphate = a 1-acyl-sn-glycero-3-phosphate + phosphate</text>
        <dbReference type="Rhea" id="RHEA:34075"/>
        <dbReference type="ChEBI" id="CHEBI:43474"/>
        <dbReference type="ChEBI" id="CHEBI:57597"/>
        <dbReference type="ChEBI" id="CHEBI:57970"/>
        <dbReference type="ChEBI" id="CHEBI:59918"/>
        <dbReference type="EC" id="2.3.1.275"/>
    </reaction>
</comment>
<dbReference type="EMBL" id="JBHUFW010000004">
    <property type="protein sequence ID" value="MFD1861783.1"/>
    <property type="molecule type" value="Genomic_DNA"/>
</dbReference>
<organism evidence="11 12">
    <name type="scientific">Planococcus chinensis</name>
    <dbReference type="NCBI Taxonomy" id="272917"/>
    <lineage>
        <taxon>Bacteria</taxon>
        <taxon>Bacillati</taxon>
        <taxon>Bacillota</taxon>
        <taxon>Bacilli</taxon>
        <taxon>Bacillales</taxon>
        <taxon>Caryophanaceae</taxon>
        <taxon>Planococcus</taxon>
    </lineage>
</organism>
<dbReference type="InterPro" id="IPR003811">
    <property type="entry name" value="G3P_acylTferase_PlsY"/>
</dbReference>
<feature type="transmembrane region" description="Helical" evidence="10">
    <location>
        <begin position="73"/>
        <end position="95"/>
    </location>
</feature>
<proteinExistence type="inferred from homology"/>
<keyword evidence="4 10" id="KW-0812">Transmembrane</keyword>
<name>A0ABW4QEJ9_9BACL</name>
<keyword evidence="2 10" id="KW-0444">Lipid biosynthesis</keyword>
<accession>A0ABW4QEJ9</accession>
<evidence type="ECO:0000256" key="3">
    <source>
        <dbReference type="ARBA" id="ARBA00022679"/>
    </source>
</evidence>
<keyword evidence="3 10" id="KW-0808">Transferase</keyword>
<feature type="transmembrane region" description="Helical" evidence="10">
    <location>
        <begin position="42"/>
        <end position="67"/>
    </location>
</feature>
<feature type="transmembrane region" description="Helical" evidence="10">
    <location>
        <begin position="102"/>
        <end position="131"/>
    </location>
</feature>
<keyword evidence="6 10" id="KW-0443">Lipid metabolism</keyword>
<comment type="pathway">
    <text evidence="10">Lipid metabolism; phospholipid metabolism.</text>
</comment>
<evidence type="ECO:0000256" key="1">
    <source>
        <dbReference type="ARBA" id="ARBA00022475"/>
    </source>
</evidence>
<reference evidence="12" key="1">
    <citation type="journal article" date="2019" name="Int. J. Syst. Evol. Microbiol.">
        <title>The Global Catalogue of Microorganisms (GCM) 10K type strain sequencing project: providing services to taxonomists for standard genome sequencing and annotation.</title>
        <authorList>
            <consortium name="The Broad Institute Genomics Platform"/>
            <consortium name="The Broad Institute Genome Sequencing Center for Infectious Disease"/>
            <person name="Wu L."/>
            <person name="Ma J."/>
        </authorList>
    </citation>
    <scope>NUCLEOTIDE SEQUENCE [LARGE SCALE GENOMIC DNA]</scope>
    <source>
        <strain evidence="12">CGMCC 1.15475</strain>
    </source>
</reference>
<comment type="subcellular location">
    <subcellularLocation>
        <location evidence="10">Cell membrane</location>
        <topology evidence="10">Multi-pass membrane protein</topology>
    </subcellularLocation>
</comment>
<evidence type="ECO:0000256" key="8">
    <source>
        <dbReference type="ARBA" id="ARBA00023209"/>
    </source>
</evidence>
<dbReference type="PANTHER" id="PTHR30309:SF0">
    <property type="entry name" value="GLYCEROL-3-PHOSPHATE ACYLTRANSFERASE-RELATED"/>
    <property type="match status" value="1"/>
</dbReference>
<comment type="function">
    <text evidence="10">Catalyzes the transfer of an acyl group from acyl-phosphate (acyl-PO(4)) to glycerol-3-phosphate (G3P) to form lysophosphatidic acid (LPA). This enzyme utilizes acyl-phosphate as fatty acyl donor, but not acyl-CoA or acyl-ACP.</text>
</comment>
<dbReference type="RefSeq" id="WP_204891154.1">
    <property type="nucleotide sequence ID" value="NZ_JBHUFW010000004.1"/>
</dbReference>
<evidence type="ECO:0000256" key="10">
    <source>
        <dbReference type="HAMAP-Rule" id="MF_01043"/>
    </source>
</evidence>
<keyword evidence="8 10" id="KW-0594">Phospholipid biosynthesis</keyword>
<evidence type="ECO:0000313" key="11">
    <source>
        <dbReference type="EMBL" id="MFD1861783.1"/>
    </source>
</evidence>
<dbReference type="HAMAP" id="MF_01043">
    <property type="entry name" value="PlsY"/>
    <property type="match status" value="1"/>
</dbReference>
<comment type="caution">
    <text evidence="11">The sequence shown here is derived from an EMBL/GenBank/DDBJ whole genome shotgun (WGS) entry which is preliminary data.</text>
</comment>
<keyword evidence="11" id="KW-0012">Acyltransferase</keyword>
<dbReference type="PANTHER" id="PTHR30309">
    <property type="entry name" value="INNER MEMBRANE PROTEIN YGIH"/>
    <property type="match status" value="1"/>
</dbReference>
<keyword evidence="5 10" id="KW-1133">Transmembrane helix</keyword>
<evidence type="ECO:0000256" key="5">
    <source>
        <dbReference type="ARBA" id="ARBA00022989"/>
    </source>
</evidence>
<dbReference type="SMART" id="SM01207">
    <property type="entry name" value="G3P_acyltransf"/>
    <property type="match status" value="1"/>
</dbReference>
<keyword evidence="12" id="KW-1185">Reference proteome</keyword>
<keyword evidence="9 10" id="KW-1208">Phospholipid metabolism</keyword>
<comment type="similarity">
    <text evidence="10">Belongs to the PlsY family.</text>
</comment>
<feature type="transmembrane region" description="Helical" evidence="10">
    <location>
        <begin position="6"/>
        <end position="21"/>
    </location>
</feature>
<dbReference type="GO" id="GO:0016746">
    <property type="term" value="F:acyltransferase activity"/>
    <property type="evidence" value="ECO:0007669"/>
    <property type="project" value="UniProtKB-KW"/>
</dbReference>
<dbReference type="Pfam" id="PF02660">
    <property type="entry name" value="G3P_acyltransf"/>
    <property type="match status" value="1"/>
</dbReference>
<sequence>MVIYWIACYLIGTILTAWWVGKRRGTDLRQERSGNLGARNAGAVLGKTAFFITFFGDASKAALAVWLGRCLDFSPWAVAFGGFAVVAGHLFPFWLKGRGGKGIAAFIGASLFIAPKLFLAMAIGFAAGLLLIRSATLAMLAGFAAFAVFMIHSGEFPAAWPLLAAMALILRKHVPDIKESFHNRFGQS</sequence>
<evidence type="ECO:0000256" key="4">
    <source>
        <dbReference type="ARBA" id="ARBA00022692"/>
    </source>
</evidence>
<gene>
    <name evidence="10" type="primary">plsY</name>
    <name evidence="11" type="ORF">ACFSDB_02530</name>
</gene>
<evidence type="ECO:0000256" key="2">
    <source>
        <dbReference type="ARBA" id="ARBA00022516"/>
    </source>
</evidence>
<evidence type="ECO:0000256" key="9">
    <source>
        <dbReference type="ARBA" id="ARBA00023264"/>
    </source>
</evidence>
<dbReference type="EC" id="2.3.1.275" evidence="10"/>